<dbReference type="Pfam" id="PF00175">
    <property type="entry name" value="NAD_binding_1"/>
    <property type="match status" value="1"/>
</dbReference>
<dbReference type="InterPro" id="IPR039261">
    <property type="entry name" value="FNR_nucleotide-bd"/>
</dbReference>
<dbReference type="InterPro" id="IPR008333">
    <property type="entry name" value="Cbr1-like_FAD-bd_dom"/>
</dbReference>
<dbReference type="PANTHER" id="PTHR43513:SF3">
    <property type="entry name" value="DIHYDROOROTATE DEHYDROGENASE B (NAD(+)), ELECTRON TRANSFER SUBUNIT-RELATED"/>
    <property type="match status" value="1"/>
</dbReference>
<evidence type="ECO:0000313" key="3">
    <source>
        <dbReference type="Proteomes" id="UP001057998"/>
    </source>
</evidence>
<dbReference type="Gene3D" id="2.10.240.10">
    <property type="entry name" value="Dihydroorotate dehydrogenase, electron transfer subunit"/>
    <property type="match status" value="1"/>
</dbReference>
<evidence type="ECO:0000313" key="2">
    <source>
        <dbReference type="EMBL" id="UTV30511.1"/>
    </source>
</evidence>
<dbReference type="PANTHER" id="PTHR43513">
    <property type="entry name" value="DIHYDROOROTATE DEHYDROGENASE B (NAD(+)), ELECTRON TRANSFER SUBUNIT"/>
    <property type="match status" value="1"/>
</dbReference>
<dbReference type="PRINTS" id="PR00410">
    <property type="entry name" value="PHEHYDRXLASE"/>
</dbReference>
<dbReference type="Pfam" id="PF10418">
    <property type="entry name" value="DHODB_Fe-S_bind"/>
    <property type="match status" value="1"/>
</dbReference>
<dbReference type="SUPFAM" id="SSF63380">
    <property type="entry name" value="Riboflavin synthase domain-like"/>
    <property type="match status" value="1"/>
</dbReference>
<accession>A0ABY5GMY9</accession>
<dbReference type="Proteomes" id="UP001057998">
    <property type="component" value="Chromosome 2"/>
</dbReference>
<proteinExistence type="predicted"/>
<dbReference type="Gene3D" id="2.40.30.10">
    <property type="entry name" value="Translation factors"/>
    <property type="match status" value="1"/>
</dbReference>
<dbReference type="Gene3D" id="3.40.50.80">
    <property type="entry name" value="Nucleotide-binding domain of ferredoxin-NADP reductase (FNR) module"/>
    <property type="match status" value="1"/>
</dbReference>
<reference evidence="2" key="1">
    <citation type="submission" date="2022-07" db="EMBL/GenBank/DDBJ databases">
        <title>Genome sequencing of Photobacterium atrarenae GJH2-4.</title>
        <authorList>
            <person name="Park S.-J."/>
        </authorList>
    </citation>
    <scope>NUCLEOTIDE SEQUENCE</scope>
    <source>
        <strain evidence="2">GJH2-4</strain>
    </source>
</reference>
<dbReference type="InterPro" id="IPR017927">
    <property type="entry name" value="FAD-bd_FR_type"/>
</dbReference>
<dbReference type="RefSeq" id="WP_255391870.1">
    <property type="nucleotide sequence ID" value="NZ_CP101509.1"/>
</dbReference>
<evidence type="ECO:0000259" key="1">
    <source>
        <dbReference type="PROSITE" id="PS51384"/>
    </source>
</evidence>
<gene>
    <name evidence="2" type="ORF">NNL38_18235</name>
</gene>
<dbReference type="InterPro" id="IPR019480">
    <property type="entry name" value="Dihydroorotate_DH_Fe-S-bd"/>
</dbReference>
<organism evidence="2 3">
    <name type="scientific">Photobacterium atrarenae</name>
    <dbReference type="NCBI Taxonomy" id="865757"/>
    <lineage>
        <taxon>Bacteria</taxon>
        <taxon>Pseudomonadati</taxon>
        <taxon>Pseudomonadota</taxon>
        <taxon>Gammaproteobacteria</taxon>
        <taxon>Vibrionales</taxon>
        <taxon>Vibrionaceae</taxon>
        <taxon>Photobacterium</taxon>
    </lineage>
</organism>
<dbReference type="PROSITE" id="PS51384">
    <property type="entry name" value="FAD_FR"/>
    <property type="match status" value="1"/>
</dbReference>
<dbReference type="InterPro" id="IPR017938">
    <property type="entry name" value="Riboflavin_synthase-like_b-brl"/>
</dbReference>
<dbReference type="InterPro" id="IPR037117">
    <property type="entry name" value="Dihydroorotate_DH_ele_sf"/>
</dbReference>
<dbReference type="InterPro" id="IPR001433">
    <property type="entry name" value="OxRdtase_FAD/NAD-bd"/>
</dbReference>
<dbReference type="EMBL" id="CP101509">
    <property type="protein sequence ID" value="UTV30511.1"/>
    <property type="molecule type" value="Genomic_DNA"/>
</dbReference>
<keyword evidence="3" id="KW-1185">Reference proteome</keyword>
<dbReference type="Pfam" id="PF00970">
    <property type="entry name" value="FAD_binding_6"/>
    <property type="match status" value="1"/>
</dbReference>
<dbReference type="InterPro" id="IPR050353">
    <property type="entry name" value="PyrK_electron_transfer"/>
</dbReference>
<sequence length="293" mass="32560">MHNLTPSAIELVDFYDDGEQARHFQFRLLDGAVSASADPALTEPTLTKQDTGWQKVQIGQFFMLNVPGVGEAPFTFTQMPDEQGHFRALVRQMGAVTTALFGLQPGQILGARGPYGIGWPMNEISGKRILVVGGGCGLAPLVGVVDHLVEQQNYTQLTVVYGARSQQAKMLNPERERWQQFIPVFNMIENGDLNGDENEYHGRPIDIMPTVLDSFGELPDVVLLAGPQVMMFGMADYLVASGVYDHAIYLSIERRMHCGLGTCGHCYLKHQYICTDGPTFRWDVLQPYLPEDH</sequence>
<feature type="domain" description="FAD-binding FR-type" evidence="1">
    <location>
        <begin position="1"/>
        <end position="121"/>
    </location>
</feature>
<dbReference type="SUPFAM" id="SSF52343">
    <property type="entry name" value="Ferredoxin reductase-like, C-terminal NADP-linked domain"/>
    <property type="match status" value="1"/>
</dbReference>
<protein>
    <submittedName>
        <fullName evidence="2">FAD-binding oxidoreductase</fullName>
    </submittedName>
</protein>
<name>A0ABY5GMY9_9GAMM</name>